<protein>
    <submittedName>
        <fullName evidence="2">Uncharacterized protein</fullName>
    </submittedName>
</protein>
<reference evidence="2" key="1">
    <citation type="submission" date="2021-09" db="EMBL/GenBank/DDBJ databases">
        <authorList>
            <consortium name="AG Swart"/>
            <person name="Singh M."/>
            <person name="Singh A."/>
            <person name="Seah K."/>
            <person name="Emmerich C."/>
        </authorList>
    </citation>
    <scope>NUCLEOTIDE SEQUENCE</scope>
    <source>
        <strain evidence="2">ATCC30299</strain>
    </source>
</reference>
<comment type="caution">
    <text evidence="2">The sequence shown here is derived from an EMBL/GenBank/DDBJ whole genome shotgun (WGS) entry which is preliminary data.</text>
</comment>
<accession>A0AAU9IUQ1</accession>
<evidence type="ECO:0000313" key="2">
    <source>
        <dbReference type="EMBL" id="CAG9317407.1"/>
    </source>
</evidence>
<evidence type="ECO:0000256" key="1">
    <source>
        <dbReference type="SAM" id="MobiDB-lite"/>
    </source>
</evidence>
<proteinExistence type="predicted"/>
<keyword evidence="3" id="KW-1185">Reference proteome</keyword>
<dbReference type="AlphaFoldDB" id="A0AAU9IUQ1"/>
<sequence length="121" mass="13693">MDSSLDSDKYSSYIEEIDQSPTRRVNWPQNSNSIPGPFPIERQTKTPTIDLKSPAEEAGRMSATESFVSMNIFTSRSPDLNESPFEKRKNTEDISIENISVQQHIFCADCKCSRQIVCSLL</sequence>
<organism evidence="2 3">
    <name type="scientific">Blepharisma stoltei</name>
    <dbReference type="NCBI Taxonomy" id="1481888"/>
    <lineage>
        <taxon>Eukaryota</taxon>
        <taxon>Sar</taxon>
        <taxon>Alveolata</taxon>
        <taxon>Ciliophora</taxon>
        <taxon>Postciliodesmatophora</taxon>
        <taxon>Heterotrichea</taxon>
        <taxon>Heterotrichida</taxon>
        <taxon>Blepharismidae</taxon>
        <taxon>Blepharisma</taxon>
    </lineage>
</organism>
<dbReference type="EMBL" id="CAJZBQ010000018">
    <property type="protein sequence ID" value="CAG9317407.1"/>
    <property type="molecule type" value="Genomic_DNA"/>
</dbReference>
<feature type="compositionally biased region" description="Polar residues" evidence="1">
    <location>
        <begin position="19"/>
        <end position="34"/>
    </location>
</feature>
<evidence type="ECO:0000313" key="3">
    <source>
        <dbReference type="Proteomes" id="UP001162131"/>
    </source>
</evidence>
<gene>
    <name evidence="2" type="ORF">BSTOLATCC_MIC18658</name>
</gene>
<name>A0AAU9IUQ1_9CILI</name>
<feature type="region of interest" description="Disordered" evidence="1">
    <location>
        <begin position="1"/>
        <end position="48"/>
    </location>
</feature>
<dbReference type="Proteomes" id="UP001162131">
    <property type="component" value="Unassembled WGS sequence"/>
</dbReference>